<reference evidence="2" key="1">
    <citation type="submission" date="2021-03" db="EMBL/GenBank/DDBJ databases">
        <authorList>
            <person name="Li Z."/>
            <person name="Yang C."/>
        </authorList>
    </citation>
    <scope>NUCLEOTIDE SEQUENCE</scope>
    <source>
        <strain evidence="2">Dzin_1.0</strain>
        <tissue evidence="2">Leaf</tissue>
    </source>
</reference>
<proteinExistence type="predicted"/>
<dbReference type="OrthoDB" id="773121at2759"/>
<accession>A0A9D5C4U2</accession>
<reference evidence="2" key="2">
    <citation type="journal article" date="2022" name="Hortic Res">
        <title>The genome of Dioscorea zingiberensis sheds light on the biosynthesis, origin and evolution of the medicinally important diosgenin saponins.</title>
        <authorList>
            <person name="Li Y."/>
            <person name="Tan C."/>
            <person name="Li Z."/>
            <person name="Guo J."/>
            <person name="Li S."/>
            <person name="Chen X."/>
            <person name="Wang C."/>
            <person name="Dai X."/>
            <person name="Yang H."/>
            <person name="Song W."/>
            <person name="Hou L."/>
            <person name="Xu J."/>
            <person name="Tong Z."/>
            <person name="Xu A."/>
            <person name="Yuan X."/>
            <person name="Wang W."/>
            <person name="Yang Q."/>
            <person name="Chen L."/>
            <person name="Sun Z."/>
            <person name="Wang K."/>
            <person name="Pan B."/>
            <person name="Chen J."/>
            <person name="Bao Y."/>
            <person name="Liu F."/>
            <person name="Qi X."/>
            <person name="Gang D.R."/>
            <person name="Wen J."/>
            <person name="Li J."/>
        </authorList>
    </citation>
    <scope>NUCLEOTIDE SEQUENCE</scope>
    <source>
        <strain evidence="2">Dzin_1.0</strain>
    </source>
</reference>
<comment type="caution">
    <text evidence="2">The sequence shown here is derived from an EMBL/GenBank/DDBJ whole genome shotgun (WGS) entry which is preliminary data.</text>
</comment>
<feature type="compositionally biased region" description="Low complexity" evidence="1">
    <location>
        <begin position="19"/>
        <end position="35"/>
    </location>
</feature>
<sequence length="137" mass="15194">MTVSCSLALTVDQKLNNGTNSSTPISETTTTSSYTAGPSELAEKQETLITSDQEVYRPSFVNVGEEFGIGSSVFDELELHKSGVFPESSEFDWMKVERQISASLYAMNGVHEYLEAVTDSSDQMWDLPPLCQLFYRS</sequence>
<name>A0A9D5C4U2_9LILI</name>
<keyword evidence="3" id="KW-1185">Reference proteome</keyword>
<protein>
    <submittedName>
        <fullName evidence="2">Uncharacterized protein</fullName>
    </submittedName>
</protein>
<evidence type="ECO:0000256" key="1">
    <source>
        <dbReference type="SAM" id="MobiDB-lite"/>
    </source>
</evidence>
<dbReference type="Proteomes" id="UP001085076">
    <property type="component" value="Miscellaneous, Linkage group lg08"/>
</dbReference>
<organism evidence="2 3">
    <name type="scientific">Dioscorea zingiberensis</name>
    <dbReference type="NCBI Taxonomy" id="325984"/>
    <lineage>
        <taxon>Eukaryota</taxon>
        <taxon>Viridiplantae</taxon>
        <taxon>Streptophyta</taxon>
        <taxon>Embryophyta</taxon>
        <taxon>Tracheophyta</taxon>
        <taxon>Spermatophyta</taxon>
        <taxon>Magnoliopsida</taxon>
        <taxon>Liliopsida</taxon>
        <taxon>Dioscoreales</taxon>
        <taxon>Dioscoreaceae</taxon>
        <taxon>Dioscorea</taxon>
    </lineage>
</organism>
<evidence type="ECO:0000313" key="2">
    <source>
        <dbReference type="EMBL" id="KAJ0966280.1"/>
    </source>
</evidence>
<gene>
    <name evidence="2" type="ORF">J5N97_027418</name>
</gene>
<feature type="region of interest" description="Disordered" evidence="1">
    <location>
        <begin position="16"/>
        <end position="36"/>
    </location>
</feature>
<dbReference type="AlphaFoldDB" id="A0A9D5C4U2"/>
<evidence type="ECO:0000313" key="3">
    <source>
        <dbReference type="Proteomes" id="UP001085076"/>
    </source>
</evidence>
<dbReference type="EMBL" id="JAGGNH010000008">
    <property type="protein sequence ID" value="KAJ0966280.1"/>
    <property type="molecule type" value="Genomic_DNA"/>
</dbReference>